<keyword evidence="1" id="KW-1133">Transmembrane helix</keyword>
<keyword evidence="1" id="KW-0472">Membrane</keyword>
<organism evidence="2 3">
    <name type="scientific">Plantactinospora mayteni</name>
    <dbReference type="NCBI Taxonomy" id="566021"/>
    <lineage>
        <taxon>Bacteria</taxon>
        <taxon>Bacillati</taxon>
        <taxon>Actinomycetota</taxon>
        <taxon>Actinomycetes</taxon>
        <taxon>Micromonosporales</taxon>
        <taxon>Micromonosporaceae</taxon>
        <taxon>Plantactinospora</taxon>
    </lineage>
</organism>
<feature type="transmembrane region" description="Helical" evidence="1">
    <location>
        <begin position="101"/>
        <end position="128"/>
    </location>
</feature>
<dbReference type="EMBL" id="BONX01000007">
    <property type="protein sequence ID" value="GIG94746.1"/>
    <property type="molecule type" value="Genomic_DNA"/>
</dbReference>
<dbReference type="Proteomes" id="UP000621500">
    <property type="component" value="Unassembled WGS sequence"/>
</dbReference>
<protein>
    <submittedName>
        <fullName evidence="2">Uncharacterized protein</fullName>
    </submittedName>
</protein>
<dbReference type="RefSeq" id="WP_203856368.1">
    <property type="nucleotide sequence ID" value="NZ_BAAAZQ010000005.1"/>
</dbReference>
<keyword evidence="1" id="KW-0812">Transmembrane</keyword>
<feature type="transmembrane region" description="Helical" evidence="1">
    <location>
        <begin position="24"/>
        <end position="44"/>
    </location>
</feature>
<keyword evidence="3" id="KW-1185">Reference proteome</keyword>
<comment type="caution">
    <text evidence="2">The sequence shown here is derived from an EMBL/GenBank/DDBJ whole genome shotgun (WGS) entry which is preliminary data.</text>
</comment>
<name>A0ABQ4EJ43_9ACTN</name>
<evidence type="ECO:0000256" key="1">
    <source>
        <dbReference type="SAM" id="Phobius"/>
    </source>
</evidence>
<feature type="transmembrane region" description="Helical" evidence="1">
    <location>
        <begin position="148"/>
        <end position="172"/>
    </location>
</feature>
<evidence type="ECO:0000313" key="3">
    <source>
        <dbReference type="Proteomes" id="UP000621500"/>
    </source>
</evidence>
<sequence length="181" mass="19314">MVDIGAEPNLPAVTPAPPEPRPRVYAVALALVWIGVVIGALDLVANTVGLFTAIWAWREHIDDYVMVLLALAVPAIVCVVALAGTLWLLRRTRARSRTGRIGLAILMFCFVPGAVVNYSITELFFIIWALSDWATRGNSEVPDLAAALLGGSMIADAVLLLLALTAGILLVLPASARYART</sequence>
<gene>
    <name evidence="2" type="ORF">Pma05_13190</name>
</gene>
<accession>A0ABQ4EJ43</accession>
<reference evidence="2 3" key="1">
    <citation type="submission" date="2021-01" db="EMBL/GenBank/DDBJ databases">
        <title>Whole genome shotgun sequence of Plantactinospora mayteni NBRC 109088.</title>
        <authorList>
            <person name="Komaki H."/>
            <person name="Tamura T."/>
        </authorList>
    </citation>
    <scope>NUCLEOTIDE SEQUENCE [LARGE SCALE GENOMIC DNA]</scope>
    <source>
        <strain evidence="2 3">NBRC 109088</strain>
    </source>
</reference>
<feature type="transmembrane region" description="Helical" evidence="1">
    <location>
        <begin position="64"/>
        <end position="89"/>
    </location>
</feature>
<evidence type="ECO:0000313" key="2">
    <source>
        <dbReference type="EMBL" id="GIG94746.1"/>
    </source>
</evidence>
<proteinExistence type="predicted"/>